<organism evidence="2 3">
    <name type="scientific">Endozoicomonas montiporae</name>
    <dbReference type="NCBI Taxonomy" id="1027273"/>
    <lineage>
        <taxon>Bacteria</taxon>
        <taxon>Pseudomonadati</taxon>
        <taxon>Pseudomonadota</taxon>
        <taxon>Gammaproteobacteria</taxon>
        <taxon>Oceanospirillales</taxon>
        <taxon>Endozoicomonadaceae</taxon>
        <taxon>Endozoicomonas</taxon>
    </lineage>
</organism>
<name>A0A081NBD2_9GAMM</name>
<evidence type="ECO:0000313" key="3">
    <source>
        <dbReference type="Proteomes" id="UP000028006"/>
    </source>
</evidence>
<dbReference type="EMBL" id="JOKG01000001">
    <property type="protein sequence ID" value="KEQ15755.1"/>
    <property type="molecule type" value="Genomic_DNA"/>
</dbReference>
<accession>A0A081NBD2</accession>
<dbReference type="Proteomes" id="UP000028006">
    <property type="component" value="Unassembled WGS sequence"/>
</dbReference>
<reference evidence="2 3" key="1">
    <citation type="submission" date="2014-06" db="EMBL/GenBank/DDBJ databases">
        <title>Whole Genome Sequences of Three Symbiotic Endozoicomonas Bacteria.</title>
        <authorList>
            <person name="Neave M.J."/>
            <person name="Apprill A."/>
            <person name="Voolstra C.R."/>
        </authorList>
    </citation>
    <scope>NUCLEOTIDE SEQUENCE [LARGE SCALE GENOMIC DNA]</scope>
    <source>
        <strain evidence="2 3">LMG 24815</strain>
    </source>
</reference>
<proteinExistence type="predicted"/>
<evidence type="ECO:0000256" key="1">
    <source>
        <dbReference type="SAM" id="Coils"/>
    </source>
</evidence>
<keyword evidence="3" id="KW-1185">Reference proteome</keyword>
<dbReference type="AlphaFoldDB" id="A0A081NBD2"/>
<protein>
    <submittedName>
        <fullName evidence="2">Uncharacterized protein</fullName>
    </submittedName>
</protein>
<gene>
    <name evidence="2" type="ORF">GZ77_04180</name>
</gene>
<feature type="coiled-coil region" evidence="1">
    <location>
        <begin position="192"/>
        <end position="250"/>
    </location>
</feature>
<keyword evidence="1" id="KW-0175">Coiled coil</keyword>
<sequence>MKSMDFAGLAGTLTDQTTPFESWKPSGIVPKRSFLGHAVDAVTNGCNRLLQQLDHYLPATKALETAFSITPVIGPVSRMLLQENQQASELSALEHSNYEIVCEAGSLIKNREYAKAIHDVRNQASRINTLASAHESNALSDTSYSSSILSTGIPLLGTLTIGAPLSLLASAVSYAVNCISDDRTKASEASAAKQERQMSLRLAEQAQKWEEEEQLRIERESTNRRTTAVRQNLEKTIRQLEYKLETAQLGCKGLVEEYTRLKKSNTERSMQTDRKQFRLNQKLEKATKDLQLAKIQSYESQEELTQALESRKRYQDIQEGRIIRLSKTKAELVRTLTTKEATLTELSAQFEGLQCRCRSFIGQLQFLENELKLQESERLRLQEANRVMEQKLESSQNNVSVILENLRQRNQQIESLEQDIESIALEKESLEQDIENITLEKESLENTFEENSAKLAEQRNSQSAQTEEIEHLSTLLKEAENQIISLKQQLQAADDLLFEFQLTE</sequence>
<feature type="coiled-coil region" evidence="1">
    <location>
        <begin position="357"/>
        <end position="496"/>
    </location>
</feature>
<evidence type="ECO:0000313" key="2">
    <source>
        <dbReference type="EMBL" id="KEQ15755.1"/>
    </source>
</evidence>
<comment type="caution">
    <text evidence="2">The sequence shown here is derived from an EMBL/GenBank/DDBJ whole genome shotgun (WGS) entry which is preliminary data.</text>
</comment>